<dbReference type="PANTHER" id="PTHR47810:SF1">
    <property type="entry name" value="DNA LIGASE B"/>
    <property type="match status" value="1"/>
</dbReference>
<evidence type="ECO:0000256" key="2">
    <source>
        <dbReference type="ARBA" id="ARBA00022598"/>
    </source>
</evidence>
<dbReference type="InterPro" id="IPR012310">
    <property type="entry name" value="DNA_ligase_ATP-dep_cent"/>
</dbReference>
<dbReference type="CDD" id="cd07896">
    <property type="entry name" value="Adenylation_kDNA_ligase_like"/>
    <property type="match status" value="1"/>
</dbReference>
<evidence type="ECO:0000259" key="6">
    <source>
        <dbReference type="Pfam" id="PF01068"/>
    </source>
</evidence>
<organism evidence="7">
    <name type="scientific">Arcella intermedia</name>
    <dbReference type="NCBI Taxonomy" id="1963864"/>
    <lineage>
        <taxon>Eukaryota</taxon>
        <taxon>Amoebozoa</taxon>
        <taxon>Tubulinea</taxon>
        <taxon>Elardia</taxon>
        <taxon>Arcellinida</taxon>
        <taxon>Sphaerothecina</taxon>
        <taxon>Arcellidae</taxon>
        <taxon>Arcella</taxon>
    </lineage>
</organism>
<dbReference type="Pfam" id="PF01068">
    <property type="entry name" value="DNA_ligase_A_M"/>
    <property type="match status" value="1"/>
</dbReference>
<keyword evidence="4" id="KW-0227">DNA damage</keyword>
<dbReference type="SUPFAM" id="SSF56091">
    <property type="entry name" value="DNA ligase/mRNA capping enzyme, catalytic domain"/>
    <property type="match status" value="1"/>
</dbReference>
<dbReference type="GO" id="GO:0006281">
    <property type="term" value="P:DNA repair"/>
    <property type="evidence" value="ECO:0007669"/>
    <property type="project" value="UniProtKB-KW"/>
</dbReference>
<keyword evidence="5" id="KW-0234">DNA repair</keyword>
<dbReference type="PANTHER" id="PTHR47810">
    <property type="entry name" value="DNA LIGASE"/>
    <property type="match status" value="1"/>
</dbReference>
<name>A0A6B2LAP5_9EUKA</name>
<dbReference type="AlphaFoldDB" id="A0A6B2LAP5"/>
<keyword evidence="2" id="KW-0436">Ligase</keyword>
<dbReference type="EMBL" id="GIBP01005140">
    <property type="protein sequence ID" value="NDV34109.1"/>
    <property type="molecule type" value="Transcribed_RNA"/>
</dbReference>
<dbReference type="InterPro" id="IPR050326">
    <property type="entry name" value="NAD_dep_DNA_ligaseB"/>
</dbReference>
<proteinExistence type="predicted"/>
<dbReference type="SUPFAM" id="SSF50249">
    <property type="entry name" value="Nucleic acid-binding proteins"/>
    <property type="match status" value="1"/>
</dbReference>
<evidence type="ECO:0000256" key="4">
    <source>
        <dbReference type="ARBA" id="ARBA00022763"/>
    </source>
</evidence>
<dbReference type="Gene3D" id="3.30.470.30">
    <property type="entry name" value="DNA ligase/mRNA capping enzyme"/>
    <property type="match status" value="1"/>
</dbReference>
<dbReference type="GO" id="GO:0003910">
    <property type="term" value="F:DNA ligase (ATP) activity"/>
    <property type="evidence" value="ECO:0007669"/>
    <property type="project" value="InterPro"/>
</dbReference>
<sequence>MMNSSNQIKEIKTGISLAHVWDSSVDPTGYWISEKFDGYRAIWNGKILISRHGKEFSPPAYWLEYLPKTEWVLDGELFVGYNQSHIVTSILGSTNQVSGEYSWRDIKFMVFDFLPSKNDAHILFERRFEMLKENVKENEIIKIVQHYKCEGENHLVKELDYITEIGGEGLIIRKPRTCYTAGRSEAVLKVRKHLDCEVKYLGKSATGISLVCLLPNELVRKIKCGMSDYNHPPEVGSVLTVNHYGWLPNGGIKFPDFRRIRFDMSWEDVKERYKDVIVTPPPGSFKKVDESEYDLEL</sequence>
<keyword evidence="3" id="KW-0235">DNA replication</keyword>
<evidence type="ECO:0000256" key="3">
    <source>
        <dbReference type="ARBA" id="ARBA00022705"/>
    </source>
</evidence>
<dbReference type="GO" id="GO:0006310">
    <property type="term" value="P:DNA recombination"/>
    <property type="evidence" value="ECO:0007669"/>
    <property type="project" value="InterPro"/>
</dbReference>
<protein>
    <recommendedName>
        <fullName evidence="6">ATP-dependent DNA ligase family profile domain-containing protein</fullName>
    </recommendedName>
</protein>
<evidence type="ECO:0000256" key="1">
    <source>
        <dbReference type="ARBA" id="ARBA00001968"/>
    </source>
</evidence>
<evidence type="ECO:0000313" key="7">
    <source>
        <dbReference type="EMBL" id="NDV34109.1"/>
    </source>
</evidence>
<dbReference type="Gene3D" id="3.30.1490.70">
    <property type="match status" value="1"/>
</dbReference>
<evidence type="ECO:0000256" key="5">
    <source>
        <dbReference type="ARBA" id="ARBA00023204"/>
    </source>
</evidence>
<reference evidence="7" key="1">
    <citation type="journal article" date="2020" name="J. Eukaryot. Microbiol.">
        <title>De novo Sequencing, Assembly and Annotation of the Transcriptome for the Free-Living Testate Amoeba Arcella intermedia.</title>
        <authorList>
            <person name="Ribeiro G.M."/>
            <person name="Porfirio-Sousa A.L."/>
            <person name="Maurer-Alcala X.X."/>
            <person name="Katz L.A."/>
            <person name="Lahr D.J.G."/>
        </authorList>
    </citation>
    <scope>NUCLEOTIDE SEQUENCE</scope>
</reference>
<dbReference type="InterPro" id="IPR012340">
    <property type="entry name" value="NA-bd_OB-fold"/>
</dbReference>
<dbReference type="GO" id="GO:0005524">
    <property type="term" value="F:ATP binding"/>
    <property type="evidence" value="ECO:0007669"/>
    <property type="project" value="InterPro"/>
</dbReference>
<dbReference type="GO" id="GO:0006260">
    <property type="term" value="P:DNA replication"/>
    <property type="evidence" value="ECO:0007669"/>
    <property type="project" value="UniProtKB-KW"/>
</dbReference>
<feature type="domain" description="ATP-dependent DNA ligase family profile" evidence="6">
    <location>
        <begin position="28"/>
        <end position="190"/>
    </location>
</feature>
<accession>A0A6B2LAP5</accession>
<comment type="cofactor">
    <cofactor evidence="1">
        <name>a divalent metal cation</name>
        <dbReference type="ChEBI" id="CHEBI:60240"/>
    </cofactor>
</comment>